<dbReference type="EMBL" id="KN831986">
    <property type="protein sequence ID" value="KIO01788.1"/>
    <property type="molecule type" value="Genomic_DNA"/>
</dbReference>
<evidence type="ECO:0000313" key="4">
    <source>
        <dbReference type="Proteomes" id="UP000054217"/>
    </source>
</evidence>
<name>A0A0C3P2R8_PISTI</name>
<organism evidence="3 4">
    <name type="scientific">Pisolithus tinctorius Marx 270</name>
    <dbReference type="NCBI Taxonomy" id="870435"/>
    <lineage>
        <taxon>Eukaryota</taxon>
        <taxon>Fungi</taxon>
        <taxon>Dikarya</taxon>
        <taxon>Basidiomycota</taxon>
        <taxon>Agaricomycotina</taxon>
        <taxon>Agaricomycetes</taxon>
        <taxon>Agaricomycetidae</taxon>
        <taxon>Boletales</taxon>
        <taxon>Sclerodermatineae</taxon>
        <taxon>Pisolithaceae</taxon>
        <taxon>Pisolithus</taxon>
    </lineage>
</organism>
<sequence>MPGPQAAPRVSGSTLPGKTTRSSGLPIEDIVNDPDAEIKDAVSARKFLDQLYTVQGEPVTPEHLSQALFYISQSKSVNSTTRSAIRATAYLVRDLAALAIAESITKAVSSKLDTSVLIAISLHVGKIMSTAEKLETANEQIVMLSAKIAKNAETPATTTTLPVPFPAPYRDALTTTANNPNQILLGRRPTQEHAKAHTAIRDRQVLIDPDRDHLILNETTKRETAIDLIRQAIEAVDRVDGPEIQLKSVAQLRNNGVLLEFNSQEAAAWIRKAPNRITFLEKLGGTTMIKDRVYSVVIPFLPTATDLERPDTLRKMETENNIPPNSIAQIKWIKDPAKR</sequence>
<gene>
    <name evidence="3" type="ORF">M404DRAFT_149375</name>
    <name evidence="2" type="ORF">M404DRAFT_149563</name>
</gene>
<evidence type="ECO:0000313" key="2">
    <source>
        <dbReference type="EMBL" id="KIO01788.1"/>
    </source>
</evidence>
<evidence type="ECO:0000256" key="1">
    <source>
        <dbReference type="SAM" id="MobiDB-lite"/>
    </source>
</evidence>
<proteinExistence type="predicted"/>
<dbReference type="EMBL" id="KN831986">
    <property type="protein sequence ID" value="KIO01791.1"/>
    <property type="molecule type" value="Genomic_DNA"/>
</dbReference>
<reference evidence="3" key="3">
    <citation type="submission" date="2015-02" db="EMBL/GenBank/DDBJ databases">
        <title>Evolutionary Origins and Diversification of the Mycorrhizal Mutualists.</title>
        <authorList>
            <consortium name="DOE Joint Genome Institute"/>
            <consortium name="Mycorrhizal Genomics Consortium"/>
            <person name="Kohler A."/>
            <person name="Kuo A."/>
            <person name="Nagy L.G."/>
            <person name="Floudas D."/>
            <person name="Copeland A."/>
            <person name="Barry K.W."/>
            <person name="Cichocki N."/>
            <person name="Veneault-Fourrey C."/>
            <person name="LaButti K."/>
            <person name="Lindquist E.A."/>
            <person name="Lipzen A."/>
            <person name="Lundell T."/>
            <person name="Morin E."/>
            <person name="Murat C."/>
            <person name="Riley R."/>
            <person name="Ohm R."/>
            <person name="Sun H."/>
            <person name="Tunlid A."/>
            <person name="Henrissat B."/>
            <person name="Grigoriev I.V."/>
            <person name="Hibbett D.S."/>
            <person name="Martin F."/>
        </authorList>
    </citation>
    <scope>NUCLEOTIDE SEQUENCE</scope>
    <source>
        <strain evidence="3">Marx 270</strain>
    </source>
</reference>
<feature type="non-terminal residue" evidence="3">
    <location>
        <position position="339"/>
    </location>
</feature>
<dbReference type="Proteomes" id="UP000054217">
    <property type="component" value="Unassembled WGS sequence"/>
</dbReference>
<feature type="region of interest" description="Disordered" evidence="1">
    <location>
        <begin position="1"/>
        <end position="30"/>
    </location>
</feature>
<reference evidence="3 4" key="1">
    <citation type="submission" date="2014-04" db="EMBL/GenBank/DDBJ databases">
        <authorList>
            <consortium name="DOE Joint Genome Institute"/>
            <person name="Kuo A."/>
            <person name="Kohler A."/>
            <person name="Costa M.D."/>
            <person name="Nagy L.G."/>
            <person name="Floudas D."/>
            <person name="Copeland A."/>
            <person name="Barry K.W."/>
            <person name="Cichocki N."/>
            <person name="Veneault-Fourrey C."/>
            <person name="LaButti K."/>
            <person name="Lindquist E.A."/>
            <person name="Lipzen A."/>
            <person name="Lundell T."/>
            <person name="Morin E."/>
            <person name="Murat C."/>
            <person name="Sun H."/>
            <person name="Tunlid A."/>
            <person name="Henrissat B."/>
            <person name="Grigoriev I.V."/>
            <person name="Hibbett D.S."/>
            <person name="Martin F."/>
            <person name="Nordberg H.P."/>
            <person name="Cantor M.N."/>
            <person name="Hua S.X."/>
        </authorList>
    </citation>
    <scope>NUCLEOTIDE SEQUENCE [LARGE SCALE GENOMIC DNA]</scope>
    <source>
        <strain evidence="3 4">Marx 270</strain>
    </source>
</reference>
<dbReference type="OrthoDB" id="2800503at2759"/>
<dbReference type="AlphaFoldDB" id="A0A0C3P2R8"/>
<keyword evidence="4" id="KW-1185">Reference proteome</keyword>
<feature type="compositionally biased region" description="Polar residues" evidence="1">
    <location>
        <begin position="11"/>
        <end position="23"/>
    </location>
</feature>
<accession>A0A0C3P2R8</accession>
<dbReference type="HOGENOM" id="CLU_031133_1_0_1"/>
<evidence type="ECO:0000313" key="3">
    <source>
        <dbReference type="EMBL" id="KIO01791.1"/>
    </source>
</evidence>
<protein>
    <submittedName>
        <fullName evidence="3">Uncharacterized protein</fullName>
    </submittedName>
</protein>
<reference evidence="4" key="2">
    <citation type="submission" date="2015-01" db="EMBL/GenBank/DDBJ databases">
        <title>Evolutionary Origins and Diversification of the Mycorrhizal Mutualists.</title>
        <authorList>
            <consortium name="DOE Joint Genome Institute"/>
            <consortium name="Mycorrhizal Genomics Consortium"/>
            <person name="Kohler A."/>
            <person name="Kuo A."/>
            <person name="Nagy L.G."/>
            <person name="Floudas D."/>
            <person name="Copeland A."/>
            <person name="Barry K.W."/>
            <person name="Cichocki N."/>
            <person name="Veneault-Fourrey C."/>
            <person name="LaButti K."/>
            <person name="Lindquist E.A."/>
            <person name="Lipzen A."/>
            <person name="Lundell T."/>
            <person name="Morin E."/>
            <person name="Murat C."/>
            <person name="Riley R."/>
            <person name="Ohm R."/>
            <person name="Sun H."/>
            <person name="Tunlid A."/>
            <person name="Henrissat B."/>
            <person name="Grigoriev I.V."/>
            <person name="Hibbett D.S."/>
            <person name="Martin F."/>
        </authorList>
    </citation>
    <scope>NUCLEOTIDE SEQUENCE [LARGE SCALE GENOMIC DNA]</scope>
    <source>
        <strain evidence="4">Marx 270</strain>
    </source>
</reference>